<dbReference type="EMBL" id="CP126222">
    <property type="protein sequence ID" value="WIA23191.1"/>
    <property type="molecule type" value="Genomic_DNA"/>
</dbReference>
<evidence type="ECO:0000256" key="4">
    <source>
        <dbReference type="ARBA" id="ARBA00015377"/>
    </source>
</evidence>
<gene>
    <name evidence="14" type="ORF">OEZ85_001516</name>
</gene>
<dbReference type="NCBIfam" id="TIGR00589">
    <property type="entry name" value="ogt"/>
    <property type="match status" value="1"/>
</dbReference>
<evidence type="ECO:0000256" key="3">
    <source>
        <dbReference type="ARBA" id="ARBA00011918"/>
    </source>
</evidence>
<comment type="similarity">
    <text evidence="2">Belongs to the MGMT family.</text>
</comment>
<evidence type="ECO:0000256" key="5">
    <source>
        <dbReference type="ARBA" id="ARBA00022603"/>
    </source>
</evidence>
<organism evidence="14 15">
    <name type="scientific">Tetradesmus obliquus</name>
    <name type="common">Green alga</name>
    <name type="synonym">Acutodesmus obliquus</name>
    <dbReference type="NCBI Taxonomy" id="3088"/>
    <lineage>
        <taxon>Eukaryota</taxon>
        <taxon>Viridiplantae</taxon>
        <taxon>Chlorophyta</taxon>
        <taxon>core chlorophytes</taxon>
        <taxon>Chlorophyceae</taxon>
        <taxon>CS clade</taxon>
        <taxon>Sphaeropleales</taxon>
        <taxon>Scenedesmaceae</taxon>
        <taxon>Tetradesmus</taxon>
    </lineage>
</organism>
<evidence type="ECO:0000256" key="10">
    <source>
        <dbReference type="ARBA" id="ARBA00031621"/>
    </source>
</evidence>
<dbReference type="InterPro" id="IPR036217">
    <property type="entry name" value="MethylDNA_cys_MeTrfase_DNAb"/>
</dbReference>
<dbReference type="InterPro" id="IPR036388">
    <property type="entry name" value="WH-like_DNA-bd_sf"/>
</dbReference>
<evidence type="ECO:0000256" key="7">
    <source>
        <dbReference type="ARBA" id="ARBA00022763"/>
    </source>
</evidence>
<evidence type="ECO:0000256" key="1">
    <source>
        <dbReference type="ARBA" id="ARBA00001286"/>
    </source>
</evidence>
<accession>A0ABY8USB4</accession>
<feature type="domain" description="Methylated-DNA-[protein]-cysteine S-methyltransferase DNA binding" evidence="13">
    <location>
        <begin position="34"/>
        <end position="99"/>
    </location>
</feature>
<dbReference type="CDD" id="cd06445">
    <property type="entry name" value="ATase"/>
    <property type="match status" value="1"/>
</dbReference>
<proteinExistence type="inferred from homology"/>
<sequence>MGHRRAPKRMGPCMSPPVTAEGGVSKPNRPPTAYEQRVYEMCKAIPKGKVSTYGDMAKALSSSARAVGQAMRRNPFAPVVPCHRVVASSLDLGGFSGSWVSIKLLRICFETAAQLSSSSSDSRVGQLMKHTGFGALAKVVELQGVTVVQLSFAVLNLLMLASSLDLGGFSGSWGISCANVQRKKAMLQAEGVQFLGDKILGSKFMVTAENLTQLVQQQQQQQQQDGKQH</sequence>
<name>A0ABY8USB4_TETOB</name>
<evidence type="ECO:0000313" key="14">
    <source>
        <dbReference type="EMBL" id="WIA23191.1"/>
    </source>
</evidence>
<keyword evidence="8" id="KW-0234">DNA repair</keyword>
<dbReference type="InterPro" id="IPR001497">
    <property type="entry name" value="MethylDNA_cys_MeTrfase_AS"/>
</dbReference>
<reference evidence="14 15" key="1">
    <citation type="submission" date="2023-05" db="EMBL/GenBank/DDBJ databases">
        <title>A 100% complete, gapless, phased diploid assembly of the Scenedesmus obliquus UTEX 3031 genome.</title>
        <authorList>
            <person name="Biondi T.C."/>
            <person name="Hanschen E.R."/>
            <person name="Kwon T."/>
            <person name="Eng W."/>
            <person name="Kruse C.P.S."/>
            <person name="Koehler S.I."/>
            <person name="Kunde Y."/>
            <person name="Gleasner C.D."/>
            <person name="You Mak K.T."/>
            <person name="Polle J."/>
            <person name="Hovde B.T."/>
            <person name="Starkenburg S.R."/>
        </authorList>
    </citation>
    <scope>NUCLEOTIDE SEQUENCE [LARGE SCALE GENOMIC DNA]</scope>
    <source>
        <strain evidence="14 15">DOE0152z</strain>
    </source>
</reference>
<dbReference type="Proteomes" id="UP001244341">
    <property type="component" value="Chromosome 15b"/>
</dbReference>
<keyword evidence="5" id="KW-0489">Methyltransferase</keyword>
<evidence type="ECO:0000256" key="2">
    <source>
        <dbReference type="ARBA" id="ARBA00008711"/>
    </source>
</evidence>
<dbReference type="PANTHER" id="PTHR10815">
    <property type="entry name" value="METHYLATED-DNA--PROTEIN-CYSTEINE METHYLTRANSFERASE"/>
    <property type="match status" value="1"/>
</dbReference>
<dbReference type="EC" id="2.1.1.63" evidence="3"/>
<evidence type="ECO:0000259" key="13">
    <source>
        <dbReference type="Pfam" id="PF01035"/>
    </source>
</evidence>
<dbReference type="InterPro" id="IPR014048">
    <property type="entry name" value="MethylDNA_cys_MeTrfase_DNA-bd"/>
</dbReference>
<evidence type="ECO:0000256" key="11">
    <source>
        <dbReference type="ARBA" id="ARBA00049348"/>
    </source>
</evidence>
<dbReference type="PROSITE" id="PS00374">
    <property type="entry name" value="MGMT"/>
    <property type="match status" value="1"/>
</dbReference>
<dbReference type="SUPFAM" id="SSF46767">
    <property type="entry name" value="Methylated DNA-protein cysteine methyltransferase, C-terminal domain"/>
    <property type="match status" value="1"/>
</dbReference>
<comment type="catalytic activity">
    <reaction evidence="1">
        <text>a 4-O-methyl-thymidine in DNA + L-cysteinyl-[protein] = a thymidine in DNA + S-methyl-L-cysteinyl-[protein]</text>
        <dbReference type="Rhea" id="RHEA:53428"/>
        <dbReference type="Rhea" id="RHEA-COMP:10131"/>
        <dbReference type="Rhea" id="RHEA-COMP:10132"/>
        <dbReference type="Rhea" id="RHEA-COMP:13555"/>
        <dbReference type="Rhea" id="RHEA-COMP:13556"/>
        <dbReference type="ChEBI" id="CHEBI:29950"/>
        <dbReference type="ChEBI" id="CHEBI:82612"/>
        <dbReference type="ChEBI" id="CHEBI:137386"/>
        <dbReference type="ChEBI" id="CHEBI:137387"/>
        <dbReference type="EC" id="2.1.1.63"/>
    </reaction>
</comment>
<evidence type="ECO:0000256" key="12">
    <source>
        <dbReference type="SAM" id="MobiDB-lite"/>
    </source>
</evidence>
<evidence type="ECO:0000256" key="9">
    <source>
        <dbReference type="ARBA" id="ARBA00030795"/>
    </source>
</evidence>
<protein>
    <recommendedName>
        <fullName evidence="4">Methylated-DNA--protein-cysteine methyltransferase</fullName>
        <ecNumber evidence="3">2.1.1.63</ecNumber>
    </recommendedName>
    <alternativeName>
        <fullName evidence="9">6-O-methylguanine-DNA methyltransferase</fullName>
    </alternativeName>
    <alternativeName>
        <fullName evidence="10">O-6-methylguanine-DNA-alkyltransferase</fullName>
    </alternativeName>
</protein>
<comment type="catalytic activity">
    <reaction evidence="11">
        <text>a 6-O-methyl-2'-deoxyguanosine in DNA + L-cysteinyl-[protein] = S-methyl-L-cysteinyl-[protein] + a 2'-deoxyguanosine in DNA</text>
        <dbReference type="Rhea" id="RHEA:24000"/>
        <dbReference type="Rhea" id="RHEA-COMP:10131"/>
        <dbReference type="Rhea" id="RHEA-COMP:10132"/>
        <dbReference type="Rhea" id="RHEA-COMP:11367"/>
        <dbReference type="Rhea" id="RHEA-COMP:11368"/>
        <dbReference type="ChEBI" id="CHEBI:29950"/>
        <dbReference type="ChEBI" id="CHEBI:82612"/>
        <dbReference type="ChEBI" id="CHEBI:85445"/>
        <dbReference type="ChEBI" id="CHEBI:85448"/>
        <dbReference type="EC" id="2.1.1.63"/>
    </reaction>
</comment>
<evidence type="ECO:0000256" key="6">
    <source>
        <dbReference type="ARBA" id="ARBA00022679"/>
    </source>
</evidence>
<dbReference type="PANTHER" id="PTHR10815:SF13">
    <property type="entry name" value="METHYLATED-DNA--PROTEIN-CYSTEINE METHYLTRANSFERASE"/>
    <property type="match status" value="1"/>
</dbReference>
<dbReference type="Pfam" id="PF01035">
    <property type="entry name" value="DNA_binding_1"/>
    <property type="match status" value="1"/>
</dbReference>
<dbReference type="Gene3D" id="1.10.10.10">
    <property type="entry name" value="Winged helix-like DNA-binding domain superfamily/Winged helix DNA-binding domain"/>
    <property type="match status" value="1"/>
</dbReference>
<keyword evidence="7" id="KW-0227">DNA damage</keyword>
<keyword evidence="6" id="KW-0808">Transferase</keyword>
<evidence type="ECO:0000256" key="8">
    <source>
        <dbReference type="ARBA" id="ARBA00023204"/>
    </source>
</evidence>
<feature type="region of interest" description="Disordered" evidence="12">
    <location>
        <begin position="1"/>
        <end position="30"/>
    </location>
</feature>
<keyword evidence="15" id="KW-1185">Reference proteome</keyword>
<evidence type="ECO:0000313" key="15">
    <source>
        <dbReference type="Proteomes" id="UP001244341"/>
    </source>
</evidence>